<dbReference type="Pfam" id="PF05742">
    <property type="entry name" value="TANGO2"/>
    <property type="match status" value="1"/>
</dbReference>
<name>A0A5J5IPY7_9MICO</name>
<accession>A0A5J5IPY7</accession>
<reference evidence="2" key="1">
    <citation type="submission" date="2019-09" db="EMBL/GenBank/DDBJ databases">
        <title>Mumia zhuanghuii sp. nov. isolated from the intestinal contents of plateau pika (Ochotona curzoniae) in the Qinghai-Tibet plateau of China.</title>
        <authorList>
            <person name="Tian Z."/>
        </authorList>
    </citation>
    <scope>NUCLEOTIDE SEQUENCE [LARGE SCALE GENOMIC DNA]</scope>
    <source>
        <strain evidence="2">DSM 25564</strain>
    </source>
</reference>
<dbReference type="AlphaFoldDB" id="A0A5J5IPY7"/>
<protein>
    <submittedName>
        <fullName evidence="1">NRDE family protein</fullName>
    </submittedName>
</protein>
<sequence length="238" mass="25750">MCTVVVQVPADPSHPVRLLAVRDEDPSRAWDPVGPWWPTTHPGVVGVRDRRAGGAWLAADDDERRLAVILNRADVLADDVPAESRGRIVLDAVAGVPPTGVPPTHGFNLVDVSGGRVRISMWDAATLRTVRLAPGTHMIAHDDVDDPRTARIRRWLDAFAAAAPELEARGDLRPWLDVLQDTAATAATDDEAIIRDNRPSGIPTLSLLVCTASIRPDGIDLEYGALDVPGEWNRPEMA</sequence>
<dbReference type="OrthoDB" id="4380123at2"/>
<evidence type="ECO:0000313" key="2">
    <source>
        <dbReference type="Proteomes" id="UP000327039"/>
    </source>
</evidence>
<comment type="caution">
    <text evidence="1">The sequence shown here is derived from an EMBL/GenBank/DDBJ whole genome shotgun (WGS) entry which is preliminary data.</text>
</comment>
<dbReference type="InterPro" id="IPR008551">
    <property type="entry name" value="TANGO2"/>
</dbReference>
<dbReference type="EMBL" id="VYRZ01000003">
    <property type="protein sequence ID" value="KAA9085258.1"/>
    <property type="molecule type" value="Genomic_DNA"/>
</dbReference>
<gene>
    <name evidence="1" type="ORF">F6B42_12320</name>
</gene>
<organism evidence="1 2">
    <name type="scientific">Microbacterium radiodurans</name>
    <dbReference type="NCBI Taxonomy" id="661398"/>
    <lineage>
        <taxon>Bacteria</taxon>
        <taxon>Bacillati</taxon>
        <taxon>Actinomycetota</taxon>
        <taxon>Actinomycetes</taxon>
        <taxon>Micrococcales</taxon>
        <taxon>Microbacteriaceae</taxon>
        <taxon>Microbacterium</taxon>
    </lineage>
</organism>
<dbReference type="RefSeq" id="WP_150419980.1">
    <property type="nucleotide sequence ID" value="NZ_VYRZ01000003.1"/>
</dbReference>
<keyword evidence="2" id="KW-1185">Reference proteome</keyword>
<dbReference type="Proteomes" id="UP000327039">
    <property type="component" value="Unassembled WGS sequence"/>
</dbReference>
<evidence type="ECO:0000313" key="1">
    <source>
        <dbReference type="EMBL" id="KAA9085258.1"/>
    </source>
</evidence>
<proteinExistence type="predicted"/>